<dbReference type="EMBL" id="BAABKZ010000001">
    <property type="protein sequence ID" value="GAA5090231.1"/>
    <property type="molecule type" value="Genomic_DNA"/>
</dbReference>
<name>A0ABP9M7M0_9MICO</name>
<organism evidence="2 3">
    <name type="scientific">Microbacterium yannicii</name>
    <dbReference type="NCBI Taxonomy" id="671622"/>
    <lineage>
        <taxon>Bacteria</taxon>
        <taxon>Bacillati</taxon>
        <taxon>Actinomycetota</taxon>
        <taxon>Actinomycetes</taxon>
        <taxon>Micrococcales</taxon>
        <taxon>Microbacteriaceae</taxon>
        <taxon>Microbacterium</taxon>
    </lineage>
</organism>
<feature type="region of interest" description="Disordered" evidence="1">
    <location>
        <begin position="1"/>
        <end position="136"/>
    </location>
</feature>
<evidence type="ECO:0000313" key="2">
    <source>
        <dbReference type="EMBL" id="GAA5090231.1"/>
    </source>
</evidence>
<evidence type="ECO:0000256" key="1">
    <source>
        <dbReference type="SAM" id="MobiDB-lite"/>
    </source>
</evidence>
<feature type="compositionally biased region" description="Polar residues" evidence="1">
    <location>
        <begin position="77"/>
        <end position="86"/>
    </location>
</feature>
<reference evidence="3" key="1">
    <citation type="journal article" date="2019" name="Int. J. Syst. Evol. Microbiol.">
        <title>The Global Catalogue of Microorganisms (GCM) 10K type strain sequencing project: providing services to taxonomists for standard genome sequencing and annotation.</title>
        <authorList>
            <consortium name="The Broad Institute Genomics Platform"/>
            <consortium name="The Broad Institute Genome Sequencing Center for Infectious Disease"/>
            <person name="Wu L."/>
            <person name="Ma J."/>
        </authorList>
    </citation>
    <scope>NUCLEOTIDE SEQUENCE [LARGE SCALE GENOMIC DNA]</scope>
    <source>
        <strain evidence="3">JCM 18959</strain>
    </source>
</reference>
<accession>A0ABP9M7M0</accession>
<gene>
    <name evidence="2" type="ORF">GCM10025760_15550</name>
</gene>
<comment type="caution">
    <text evidence="2">The sequence shown here is derived from an EMBL/GenBank/DDBJ whole genome shotgun (WGS) entry which is preliminary data.</text>
</comment>
<feature type="compositionally biased region" description="Low complexity" evidence="1">
    <location>
        <begin position="35"/>
        <end position="64"/>
    </location>
</feature>
<protein>
    <submittedName>
        <fullName evidence="2">Uncharacterized protein</fullName>
    </submittedName>
</protein>
<keyword evidence="3" id="KW-1185">Reference proteome</keyword>
<evidence type="ECO:0000313" key="3">
    <source>
        <dbReference type="Proteomes" id="UP001501407"/>
    </source>
</evidence>
<proteinExistence type="predicted"/>
<sequence>MDESADRASDVPGARTSEVSGRRGGTQAAVDRRPAATPGPAGAASAVAAGPATARPADAATVAPLRRSGSERAAASQRLSPATSTRPAAEPADDGASTFVGDDDPRIAASHASFVATGPATRERGRAMKGADMLRR</sequence>
<dbReference type="Proteomes" id="UP001501407">
    <property type="component" value="Unassembled WGS sequence"/>
</dbReference>